<proteinExistence type="predicted"/>
<name>A0A382KYY7_9ZZZZ</name>
<organism evidence="2">
    <name type="scientific">marine metagenome</name>
    <dbReference type="NCBI Taxonomy" id="408172"/>
    <lineage>
        <taxon>unclassified sequences</taxon>
        <taxon>metagenomes</taxon>
        <taxon>ecological metagenomes</taxon>
    </lineage>
</organism>
<protein>
    <recommendedName>
        <fullName evidence="1">DAGKc domain-containing protein</fullName>
    </recommendedName>
</protein>
<dbReference type="PROSITE" id="PS50146">
    <property type="entry name" value="DAGK"/>
    <property type="match status" value="1"/>
</dbReference>
<reference evidence="2" key="1">
    <citation type="submission" date="2018-05" db="EMBL/GenBank/DDBJ databases">
        <authorList>
            <person name="Lanie J.A."/>
            <person name="Ng W.-L."/>
            <person name="Kazmierczak K.M."/>
            <person name="Andrzejewski T.M."/>
            <person name="Davidsen T.M."/>
            <person name="Wayne K.J."/>
            <person name="Tettelin H."/>
            <person name="Glass J.I."/>
            <person name="Rusch D."/>
            <person name="Podicherti R."/>
            <person name="Tsui H.-C.T."/>
            <person name="Winkler M.E."/>
        </authorList>
    </citation>
    <scope>NUCLEOTIDE SEQUENCE</scope>
</reference>
<dbReference type="InterPro" id="IPR001206">
    <property type="entry name" value="Diacylglycerol_kinase_cat_dom"/>
</dbReference>
<sequence length="293" mass="31338">MNLLLAINTSAGTGHDLSLGSEMAQTLRERLGLGHTVDFGWADGHEAIRERSCEFARQHTSDAVIIAGGGGGTLRAVIEGVGDSAKTGTLPGAEQLRIGALRMGSGNVIARQLGIARNPREGVEELAAQLLTKTTTNCCVIGCDMGNHCSPLFGATLGGFGLFGRVPQCLEEHHVNQPRFHRFSAGLLGIERLTNMEYGLCLAGLCGNAALRPDRLDLVEVSQDNRSEQFSLLAGALMNFPLGALPFQPEVSVEDAELSLHLVPYRSRLQALGLVPCGKRNARAANRYRITRD</sequence>
<evidence type="ECO:0000313" key="2">
    <source>
        <dbReference type="EMBL" id="SVC28765.1"/>
    </source>
</evidence>
<dbReference type="GO" id="GO:0016301">
    <property type="term" value="F:kinase activity"/>
    <property type="evidence" value="ECO:0007669"/>
    <property type="project" value="InterPro"/>
</dbReference>
<dbReference type="SUPFAM" id="SSF111331">
    <property type="entry name" value="NAD kinase/diacylglycerol kinase-like"/>
    <property type="match status" value="1"/>
</dbReference>
<evidence type="ECO:0000259" key="1">
    <source>
        <dbReference type="PROSITE" id="PS50146"/>
    </source>
</evidence>
<dbReference type="EMBL" id="UINC01083245">
    <property type="protein sequence ID" value="SVC28765.1"/>
    <property type="molecule type" value="Genomic_DNA"/>
</dbReference>
<dbReference type="InterPro" id="IPR017438">
    <property type="entry name" value="ATP-NAD_kinase_N"/>
</dbReference>
<gene>
    <name evidence="2" type="ORF">METZ01_LOCUS281619</name>
</gene>
<dbReference type="Pfam" id="PF00781">
    <property type="entry name" value="DAGK_cat"/>
    <property type="match status" value="1"/>
</dbReference>
<dbReference type="AlphaFoldDB" id="A0A382KYY7"/>
<dbReference type="Gene3D" id="3.40.50.10330">
    <property type="entry name" value="Probable inorganic polyphosphate/atp-NAD kinase, domain 1"/>
    <property type="match status" value="1"/>
</dbReference>
<feature type="domain" description="DAGKc" evidence="1">
    <location>
        <begin position="1"/>
        <end position="148"/>
    </location>
</feature>
<accession>A0A382KYY7</accession>
<feature type="non-terminal residue" evidence="2">
    <location>
        <position position="293"/>
    </location>
</feature>
<dbReference type="InterPro" id="IPR016064">
    <property type="entry name" value="NAD/diacylglycerol_kinase_sf"/>
</dbReference>